<feature type="transmembrane region" description="Helical" evidence="9">
    <location>
        <begin position="175"/>
        <end position="193"/>
    </location>
</feature>
<keyword evidence="11" id="KW-1185">Reference proteome</keyword>
<feature type="transmembrane region" description="Helical" evidence="9">
    <location>
        <begin position="142"/>
        <end position="163"/>
    </location>
</feature>
<dbReference type="OrthoDB" id="5195391at2"/>
<gene>
    <name evidence="10" type="ORF">FDO65_05515</name>
</gene>
<evidence type="ECO:0000313" key="10">
    <source>
        <dbReference type="EMBL" id="TKV61100.1"/>
    </source>
</evidence>
<keyword evidence="4" id="KW-1003">Cell membrane</keyword>
<feature type="transmembrane region" description="Helical" evidence="9">
    <location>
        <begin position="12"/>
        <end position="36"/>
    </location>
</feature>
<sequence length="277" mass="27449">MSADLWRDGAMLGVAVALPGVSFGALSVAGGLPAWAPIVMSVVVFAGGAQFAAVGVLAAGAGAVPAILTGLLLNLRLLPYGLTMADTVAPVRGPREGAAPGSSAERDRRQPGAMDRWLLPHLLVDESVGLAQTRRDPAERRAAFLLGGWGVFLGWNLGVLAGVAVGQTVGDPARLGLDAALPAVLAALIVGSVRGPAAGRAGPDGERTDPSGSAPSRSGVDTRLALAAVTGGAIGVGAHGLLPPGLDVVAGLAGGLVALVPSRRTSATKVDIRTGRS</sequence>
<keyword evidence="6 9" id="KW-1133">Transmembrane helix</keyword>
<evidence type="ECO:0000256" key="6">
    <source>
        <dbReference type="ARBA" id="ARBA00022989"/>
    </source>
</evidence>
<dbReference type="PANTHER" id="PTHR34979">
    <property type="entry name" value="INNER MEMBRANE PROTEIN YGAZ"/>
    <property type="match status" value="1"/>
</dbReference>
<feature type="region of interest" description="Disordered" evidence="8">
    <location>
        <begin position="197"/>
        <end position="219"/>
    </location>
</feature>
<evidence type="ECO:0000256" key="8">
    <source>
        <dbReference type="SAM" id="MobiDB-lite"/>
    </source>
</evidence>
<evidence type="ECO:0000256" key="3">
    <source>
        <dbReference type="ARBA" id="ARBA00022448"/>
    </source>
</evidence>
<protein>
    <submittedName>
        <fullName evidence="10">AzlC family ABC transporter permease</fullName>
    </submittedName>
</protein>
<feature type="transmembrane region" description="Helical" evidence="9">
    <location>
        <begin position="42"/>
        <end position="75"/>
    </location>
</feature>
<evidence type="ECO:0000256" key="9">
    <source>
        <dbReference type="SAM" id="Phobius"/>
    </source>
</evidence>
<dbReference type="RefSeq" id="WP_137448403.1">
    <property type="nucleotide sequence ID" value="NZ_SZZH01000001.1"/>
</dbReference>
<dbReference type="GO" id="GO:1903785">
    <property type="term" value="P:L-valine transmembrane transport"/>
    <property type="evidence" value="ECO:0007669"/>
    <property type="project" value="TreeGrafter"/>
</dbReference>
<dbReference type="Pfam" id="PF03591">
    <property type="entry name" value="AzlC"/>
    <property type="match status" value="1"/>
</dbReference>
<dbReference type="AlphaFoldDB" id="A0A4U6QKQ0"/>
<evidence type="ECO:0000256" key="7">
    <source>
        <dbReference type="ARBA" id="ARBA00023136"/>
    </source>
</evidence>
<proteinExistence type="inferred from homology"/>
<evidence type="ECO:0000313" key="11">
    <source>
        <dbReference type="Proteomes" id="UP000306985"/>
    </source>
</evidence>
<comment type="similarity">
    <text evidence="2">Belongs to the AzlC family.</text>
</comment>
<dbReference type="Proteomes" id="UP000306985">
    <property type="component" value="Unassembled WGS sequence"/>
</dbReference>
<comment type="subcellular location">
    <subcellularLocation>
        <location evidence="1">Cell membrane</location>
        <topology evidence="1">Multi-pass membrane protein</topology>
    </subcellularLocation>
</comment>
<dbReference type="PANTHER" id="PTHR34979:SF1">
    <property type="entry name" value="INNER MEMBRANE PROTEIN YGAZ"/>
    <property type="match status" value="1"/>
</dbReference>
<evidence type="ECO:0000256" key="4">
    <source>
        <dbReference type="ARBA" id="ARBA00022475"/>
    </source>
</evidence>
<organism evidence="10 11">
    <name type="scientific">Nakamurella flava</name>
    <dbReference type="NCBI Taxonomy" id="2576308"/>
    <lineage>
        <taxon>Bacteria</taxon>
        <taxon>Bacillati</taxon>
        <taxon>Actinomycetota</taxon>
        <taxon>Actinomycetes</taxon>
        <taxon>Nakamurellales</taxon>
        <taxon>Nakamurellaceae</taxon>
        <taxon>Nakamurella</taxon>
    </lineage>
</organism>
<name>A0A4U6QKQ0_9ACTN</name>
<keyword evidence="5 9" id="KW-0812">Transmembrane</keyword>
<dbReference type="GO" id="GO:0005886">
    <property type="term" value="C:plasma membrane"/>
    <property type="evidence" value="ECO:0007669"/>
    <property type="project" value="UniProtKB-SubCell"/>
</dbReference>
<keyword evidence="7 9" id="KW-0472">Membrane</keyword>
<comment type="caution">
    <text evidence="10">The sequence shown here is derived from an EMBL/GenBank/DDBJ whole genome shotgun (WGS) entry which is preliminary data.</text>
</comment>
<dbReference type="EMBL" id="SZZH01000001">
    <property type="protein sequence ID" value="TKV61100.1"/>
    <property type="molecule type" value="Genomic_DNA"/>
</dbReference>
<accession>A0A4U6QKQ0</accession>
<reference evidence="10 11" key="1">
    <citation type="submission" date="2019-05" db="EMBL/GenBank/DDBJ databases">
        <title>Nakamurella sp. N5BH11, whole genome shotgun sequence.</title>
        <authorList>
            <person name="Tuo L."/>
        </authorList>
    </citation>
    <scope>NUCLEOTIDE SEQUENCE [LARGE SCALE GENOMIC DNA]</scope>
    <source>
        <strain evidence="10 11">N5BH11</strain>
    </source>
</reference>
<evidence type="ECO:0000256" key="1">
    <source>
        <dbReference type="ARBA" id="ARBA00004651"/>
    </source>
</evidence>
<evidence type="ECO:0000256" key="2">
    <source>
        <dbReference type="ARBA" id="ARBA00010735"/>
    </source>
</evidence>
<keyword evidence="3" id="KW-0813">Transport</keyword>
<dbReference type="InterPro" id="IPR011606">
    <property type="entry name" value="Brnchd-chn_aa_trnsp_permease"/>
</dbReference>
<evidence type="ECO:0000256" key="5">
    <source>
        <dbReference type="ARBA" id="ARBA00022692"/>
    </source>
</evidence>